<feature type="region of interest" description="Disordered" evidence="6">
    <location>
        <begin position="90"/>
        <end position="112"/>
    </location>
</feature>
<keyword evidence="10" id="KW-1185">Reference proteome</keyword>
<feature type="compositionally biased region" description="Low complexity" evidence="6">
    <location>
        <begin position="619"/>
        <end position="630"/>
    </location>
</feature>
<feature type="compositionally biased region" description="Basic and acidic residues" evidence="6">
    <location>
        <begin position="1107"/>
        <end position="1116"/>
    </location>
</feature>
<dbReference type="InterPro" id="IPR011639">
    <property type="entry name" value="MethylTrfase_TaqI-like_dom"/>
</dbReference>
<evidence type="ECO:0000313" key="9">
    <source>
        <dbReference type="EMBL" id="RKT46661.1"/>
    </source>
</evidence>
<reference evidence="9 10" key="1">
    <citation type="submission" date="2018-10" db="EMBL/GenBank/DDBJ databases">
        <title>Genomic Encyclopedia of Archaeal and Bacterial Type Strains, Phase II (KMG-II): from individual species to whole genera.</title>
        <authorList>
            <person name="Goeker M."/>
        </authorList>
    </citation>
    <scope>NUCLEOTIDE SEQUENCE [LARGE SCALE GENOMIC DNA]</scope>
    <source>
        <strain evidence="9 10">DSM 235</strain>
    </source>
</reference>
<feature type="compositionally biased region" description="Basic and acidic residues" evidence="6">
    <location>
        <begin position="1069"/>
        <end position="1078"/>
    </location>
</feature>
<gene>
    <name evidence="9" type="ORF">BDD21_4192</name>
</gene>
<evidence type="ECO:0000256" key="6">
    <source>
        <dbReference type="SAM" id="MobiDB-lite"/>
    </source>
</evidence>
<dbReference type="PANTHER" id="PTHR33841:SF1">
    <property type="entry name" value="DNA METHYLTRANSFERASE A"/>
    <property type="match status" value="1"/>
</dbReference>
<keyword evidence="2" id="KW-0489">Methyltransferase</keyword>
<comment type="catalytic activity">
    <reaction evidence="5">
        <text>a 2'-deoxyadenosine in DNA + S-adenosyl-L-methionine = an N(6)-methyl-2'-deoxyadenosine in DNA + S-adenosyl-L-homocysteine + H(+)</text>
        <dbReference type="Rhea" id="RHEA:15197"/>
        <dbReference type="Rhea" id="RHEA-COMP:12418"/>
        <dbReference type="Rhea" id="RHEA-COMP:12419"/>
        <dbReference type="ChEBI" id="CHEBI:15378"/>
        <dbReference type="ChEBI" id="CHEBI:57856"/>
        <dbReference type="ChEBI" id="CHEBI:59789"/>
        <dbReference type="ChEBI" id="CHEBI:90615"/>
        <dbReference type="ChEBI" id="CHEBI:90616"/>
        <dbReference type="EC" id="2.1.1.72"/>
    </reaction>
</comment>
<evidence type="ECO:0000313" key="10">
    <source>
        <dbReference type="Proteomes" id="UP000274556"/>
    </source>
</evidence>
<accession>A0A495VB88</accession>
<dbReference type="NCBIfam" id="NF033451">
    <property type="entry name" value="BREX_2_MTaseX"/>
    <property type="match status" value="2"/>
</dbReference>
<dbReference type="OrthoDB" id="9782445at2"/>
<dbReference type="PANTHER" id="PTHR33841">
    <property type="entry name" value="DNA METHYLTRANSFERASE YEEA-RELATED"/>
    <property type="match status" value="1"/>
</dbReference>
<sequence length="1536" mass="170764">MIQPQRLLADLQSLLPRLEQDILAYTRTRPELEAHLEAEYAKAREANRTAEHFVAWREAQITQAAAAWVLTGVFIRFLEDNRLLEAPLISGPADSSGDGSADGAGRRTGQGALQQAKDRQSVYFAEHPTHAERDYLLSVFEELATLPAMAELLDRAHNPLWQLPLSADGAKALIDFFQRLDPATGEIIHDFTDARPDGGLDTRFLGDLYQDLSESVRKRYALLQTPEFVERFILDHTLEPAKAAFGLPGLKLIDPTCGSGHFLLSAFQRLFDDWQQREPATNARALVQRALDAIHGVDINPYAIAIARFRLLIAAMAAAGSDRLKDAPDFHFNLAVGDSLLHGWRHESQGQGIQGDMLDDSLTHVFEVEDKAKLERILGQRYPVVVGNPPYITVKDKALNQAYRDKYPTCHRQYSLGVPFTERFFDLALPGPVPQGDNRPAGFVGMITANSFMKREFGKKLIEAYLPRKDLTHVIDTSGAYIPGHGTPTVILFGRNQTPRGDRLRAVLGIRGEPSTPEDAAQGKVWRSIVDLLERPGSENAFISVVDQERGLYARHPWSVGGGGASELKELIESAARTAGPAPATQAPEDATHASGNAAPAASPTRRSSASRGDRSREAGASSPGSRSGSFVTRSLGDYASEIGFGAVTREDQAYLIGEKVCRRIGIQDAQIRPLVEGEWVRDWSIDNPVGGIWPYAADCSRAQADDAVSHFLWPLKTQLSQRVAYGLSQLERGLHWFEYSMFFEKRFKVPLSITFAEVATHNHFVLDSGGKVFKQTAPVIKLPAGTTVDDHLALLGLLNSSTACFWIKQVFHCKGSTVDTKGARQTTVAFENFYQIAGTGLKQFPIAPDPEDKARDLAHHLDQLARDLTALDPSEILSRSHGDHGEPPASPPCLRVSVRDPELDQLAALDPSEILSRSHGDHGEPPESPPCLRVSVRDPELDQLAALDPSEILSRSHGDHGEPPESPPRLRVSVRDPELDQLAALDPSEILSRSHGDHGEPPESPPCLRVSVRDPELDQLAALDPSEILSRSHGDHGEPPESPPCLRVSVRDPELDQLAALDPSEILSRSHGDHGEPPESPPCLRVSVRDPELDQLAALDPSEILSRSHGDHGEPPESPPCLRVSVRDPKSALAEAEHQSESLRRQMIALQEELDWLNYRLYGLTDDDLCYGTTPPEMRLGERPFEILLARRLLAGETQTTWFARHNSTPATEIPDHWPADYRELTERRLQAMADNPWIRLIEQPEYKRRWNREPPESRRRRALRDWLLDHLEGLCQSPELLTVAQLAERARHAESFQQVAALYTGSDTFDARTLVGELVEGDQVPQMAAARYKPKAMPKHRAWRETWDKQRAEDAIDARTALDPADPHHLTAEQAKALKAEQIGDIQLPPKYASTDFRKPSYWGLRGKLDVPKERFFSLPGCERAGDATPVIGWAGLDHLQRAGAIATWYLERKEQDGWGAERLLPMLVALDELIPWLKQWHNALDPEFGERLGDYYEGFLLEELRRLELSRDELQAWEPAATARGRRSRGESA</sequence>
<dbReference type="GO" id="GO:0032259">
    <property type="term" value="P:methylation"/>
    <property type="evidence" value="ECO:0007669"/>
    <property type="project" value="UniProtKB-KW"/>
</dbReference>
<evidence type="ECO:0000259" key="7">
    <source>
        <dbReference type="Pfam" id="PF07669"/>
    </source>
</evidence>
<dbReference type="Gene3D" id="3.40.50.150">
    <property type="entry name" value="Vaccinia Virus protein VP39"/>
    <property type="match status" value="1"/>
</dbReference>
<dbReference type="PROSITE" id="PS00092">
    <property type="entry name" value="N6_MTASE"/>
    <property type="match status" value="1"/>
</dbReference>
<dbReference type="GO" id="GO:0003676">
    <property type="term" value="F:nucleic acid binding"/>
    <property type="evidence" value="ECO:0007669"/>
    <property type="project" value="InterPro"/>
</dbReference>
<feature type="region of interest" description="Disordered" evidence="6">
    <location>
        <begin position="1106"/>
        <end position="1125"/>
    </location>
</feature>
<dbReference type="InterPro" id="IPR054277">
    <property type="entry name" value="DUF7008"/>
</dbReference>
<dbReference type="RefSeq" id="WP_120798744.1">
    <property type="nucleotide sequence ID" value="NZ_RBXL01000001.1"/>
</dbReference>
<feature type="compositionally biased region" description="Basic and acidic residues" evidence="6">
    <location>
        <begin position="1031"/>
        <end position="1040"/>
    </location>
</feature>
<dbReference type="Pfam" id="PF22654">
    <property type="entry name" value="DUF7008"/>
    <property type="match status" value="1"/>
</dbReference>
<feature type="region of interest" description="Disordered" evidence="6">
    <location>
        <begin position="916"/>
        <end position="935"/>
    </location>
</feature>
<dbReference type="InterPro" id="IPR029063">
    <property type="entry name" value="SAM-dependent_MTases_sf"/>
</dbReference>
<feature type="domain" description="Type II methyltransferase M.TaqI-like" evidence="7">
    <location>
        <begin position="294"/>
        <end position="478"/>
    </location>
</feature>
<proteinExistence type="predicted"/>
<evidence type="ECO:0000256" key="2">
    <source>
        <dbReference type="ARBA" id="ARBA00022603"/>
    </source>
</evidence>
<keyword evidence="3" id="KW-0808">Transferase</keyword>
<evidence type="ECO:0000256" key="3">
    <source>
        <dbReference type="ARBA" id="ARBA00022679"/>
    </source>
</evidence>
<keyword evidence="4" id="KW-0949">S-adenosyl-L-methionine</keyword>
<dbReference type="InterPro" id="IPR002052">
    <property type="entry name" value="DNA_methylase_N6_adenine_CS"/>
</dbReference>
<protein>
    <recommendedName>
        <fullName evidence="1">site-specific DNA-methyltransferase (adenine-specific)</fullName>
        <ecNumber evidence="1">2.1.1.72</ecNumber>
    </recommendedName>
</protein>
<dbReference type="SUPFAM" id="SSF53335">
    <property type="entry name" value="S-adenosyl-L-methionine-dependent methyltransferases"/>
    <property type="match status" value="1"/>
</dbReference>
<evidence type="ECO:0000256" key="1">
    <source>
        <dbReference type="ARBA" id="ARBA00011900"/>
    </source>
</evidence>
<dbReference type="EC" id="2.1.1.72" evidence="1"/>
<evidence type="ECO:0000256" key="4">
    <source>
        <dbReference type="ARBA" id="ARBA00022691"/>
    </source>
</evidence>
<dbReference type="GO" id="GO:0006304">
    <property type="term" value="P:DNA modification"/>
    <property type="evidence" value="ECO:0007669"/>
    <property type="project" value="InterPro"/>
</dbReference>
<feature type="region of interest" description="Disordered" evidence="6">
    <location>
        <begin position="577"/>
        <end position="631"/>
    </location>
</feature>
<dbReference type="EMBL" id="RBXL01000001">
    <property type="protein sequence ID" value="RKT46661.1"/>
    <property type="molecule type" value="Genomic_DNA"/>
</dbReference>
<feature type="region of interest" description="Disordered" evidence="6">
    <location>
        <begin position="1030"/>
        <end position="1049"/>
    </location>
</feature>
<feature type="region of interest" description="Disordered" evidence="6">
    <location>
        <begin position="992"/>
        <end position="1011"/>
    </location>
</feature>
<dbReference type="Proteomes" id="UP000274556">
    <property type="component" value="Unassembled WGS sequence"/>
</dbReference>
<dbReference type="Pfam" id="PF07669">
    <property type="entry name" value="Eco57I"/>
    <property type="match status" value="1"/>
</dbReference>
<comment type="caution">
    <text evidence="9">The sequence shown here is derived from an EMBL/GenBank/DDBJ whole genome shotgun (WGS) entry which is preliminary data.</text>
</comment>
<feature type="region of interest" description="Disordered" evidence="6">
    <location>
        <begin position="1068"/>
        <end position="1087"/>
    </location>
</feature>
<feature type="compositionally biased region" description="Basic and acidic residues" evidence="6">
    <location>
        <begin position="993"/>
        <end position="1002"/>
    </location>
</feature>
<organism evidence="9 10">
    <name type="scientific">Thiocapsa rosea</name>
    <dbReference type="NCBI Taxonomy" id="69360"/>
    <lineage>
        <taxon>Bacteria</taxon>
        <taxon>Pseudomonadati</taxon>
        <taxon>Pseudomonadota</taxon>
        <taxon>Gammaproteobacteria</taxon>
        <taxon>Chromatiales</taxon>
        <taxon>Chromatiaceae</taxon>
        <taxon>Thiocapsa</taxon>
    </lineage>
</organism>
<feature type="region of interest" description="Disordered" evidence="6">
    <location>
        <begin position="954"/>
        <end position="973"/>
    </location>
</feature>
<feature type="compositionally biased region" description="Basic and acidic residues" evidence="6">
    <location>
        <begin position="917"/>
        <end position="926"/>
    </location>
</feature>
<dbReference type="GO" id="GO:0009007">
    <property type="term" value="F:site-specific DNA-methyltransferase (adenine-specific) activity"/>
    <property type="evidence" value="ECO:0007669"/>
    <property type="project" value="UniProtKB-EC"/>
</dbReference>
<evidence type="ECO:0000256" key="5">
    <source>
        <dbReference type="ARBA" id="ARBA00047942"/>
    </source>
</evidence>
<feature type="domain" description="DUF7008" evidence="8">
    <location>
        <begin position="1148"/>
        <end position="1530"/>
    </location>
</feature>
<dbReference type="PRINTS" id="PR00507">
    <property type="entry name" value="N12N6MTFRASE"/>
</dbReference>
<feature type="compositionally biased region" description="Basic and acidic residues" evidence="6">
    <location>
        <begin position="955"/>
        <end position="964"/>
    </location>
</feature>
<feature type="region of interest" description="Disordered" evidence="6">
    <location>
        <begin position="877"/>
        <end position="897"/>
    </location>
</feature>
<name>A0A495VB88_9GAMM</name>
<feature type="compositionally biased region" description="Low complexity" evidence="6">
    <location>
        <begin position="598"/>
        <end position="611"/>
    </location>
</feature>
<evidence type="ECO:0000259" key="8">
    <source>
        <dbReference type="Pfam" id="PF22654"/>
    </source>
</evidence>
<dbReference type="InterPro" id="IPR050953">
    <property type="entry name" value="N4_N6_ade-DNA_methylase"/>
</dbReference>